<feature type="region of interest" description="Disordered" evidence="1">
    <location>
        <begin position="31"/>
        <end position="57"/>
    </location>
</feature>
<accession>A0ABW4XB62</accession>
<organism evidence="2 3">
    <name type="scientific">Blastococcus deserti</name>
    <dbReference type="NCBI Taxonomy" id="2259033"/>
    <lineage>
        <taxon>Bacteria</taxon>
        <taxon>Bacillati</taxon>
        <taxon>Actinomycetota</taxon>
        <taxon>Actinomycetes</taxon>
        <taxon>Geodermatophilales</taxon>
        <taxon>Geodermatophilaceae</taxon>
        <taxon>Blastococcus</taxon>
    </lineage>
</organism>
<reference evidence="3" key="1">
    <citation type="journal article" date="2019" name="Int. J. Syst. Evol. Microbiol.">
        <title>The Global Catalogue of Microorganisms (GCM) 10K type strain sequencing project: providing services to taxonomists for standard genome sequencing and annotation.</title>
        <authorList>
            <consortium name="The Broad Institute Genomics Platform"/>
            <consortium name="The Broad Institute Genome Sequencing Center for Infectious Disease"/>
            <person name="Wu L."/>
            <person name="Ma J."/>
        </authorList>
    </citation>
    <scope>NUCLEOTIDE SEQUENCE [LARGE SCALE GENOMIC DNA]</scope>
    <source>
        <strain evidence="3">JCM 3338</strain>
    </source>
</reference>
<dbReference type="EMBL" id="JBHUHP010000011">
    <property type="protein sequence ID" value="MFD2092510.1"/>
    <property type="molecule type" value="Genomic_DNA"/>
</dbReference>
<evidence type="ECO:0000313" key="2">
    <source>
        <dbReference type="EMBL" id="MFD2092510.1"/>
    </source>
</evidence>
<comment type="caution">
    <text evidence="2">The sequence shown here is derived from an EMBL/GenBank/DDBJ whole genome shotgun (WGS) entry which is preliminary data.</text>
</comment>
<proteinExistence type="predicted"/>
<name>A0ABW4XB62_9ACTN</name>
<evidence type="ECO:0000256" key="1">
    <source>
        <dbReference type="SAM" id="MobiDB-lite"/>
    </source>
</evidence>
<sequence>MSIGGPRTAGVATRRCYGRALAHGSNGLLLRDQAEDNGTKVDGPYTSREGTAANVPS</sequence>
<keyword evidence="3" id="KW-1185">Reference proteome</keyword>
<dbReference type="Proteomes" id="UP001597402">
    <property type="component" value="Unassembled WGS sequence"/>
</dbReference>
<dbReference type="RefSeq" id="WP_376876547.1">
    <property type="nucleotide sequence ID" value="NZ_JBHUHP010000011.1"/>
</dbReference>
<protein>
    <submittedName>
        <fullName evidence="2">Uncharacterized protein</fullName>
    </submittedName>
</protein>
<gene>
    <name evidence="2" type="ORF">ACFSHS_13105</name>
</gene>
<evidence type="ECO:0000313" key="3">
    <source>
        <dbReference type="Proteomes" id="UP001597402"/>
    </source>
</evidence>